<dbReference type="EC" id="1.1.98.2" evidence="3"/>
<protein>
    <submittedName>
        <fullName evidence="3">F420-dependent glucose-6-phosphate dehydrogenase</fullName>
        <ecNumber evidence="3">1.1.98.2</ecNumber>
    </submittedName>
</protein>
<dbReference type="AlphaFoldDB" id="A0AAU7APQ0"/>
<evidence type="ECO:0000259" key="2">
    <source>
        <dbReference type="Pfam" id="PF00296"/>
    </source>
</evidence>
<dbReference type="GO" id="GO:0052749">
    <property type="term" value="F:glucose-6-phosphate dehydrogenase (coenzyme F420) activity"/>
    <property type="evidence" value="ECO:0007669"/>
    <property type="project" value="UniProtKB-EC"/>
</dbReference>
<dbReference type="Gene3D" id="3.20.20.30">
    <property type="entry name" value="Luciferase-like domain"/>
    <property type="match status" value="1"/>
</dbReference>
<keyword evidence="1 3" id="KW-0560">Oxidoreductase</keyword>
<dbReference type="Pfam" id="PF00296">
    <property type="entry name" value="Bac_luciferase"/>
    <property type="match status" value="1"/>
</dbReference>
<sequence>MSLATLPPVLEDLSTYLICGRMLSEPPDDPREGRSVSQGLDDAVLAESLGFRRAFLSERFDLKEAGAVLGGWAARTSRLDIGTGALAIPSRDPRLTAALGATLHAAYGPRFVLGLGRTVPQFMGLDTVSYPALEDFVGIIRRLWRGEVVDYDGPAGRYDAIQLRDRYTGPAPQIWSCMLGGPVASRAAARCCDGVILTPFLLPEAVANVRAWIDEECERIGRDPAEVRICHPIVSAVDLDDYETRLLCHARAVTYFQMPQFSNALLKFNGWDGDGFQQRLQNHEQLAGVGSADMAFHRRDLLGPASVIPDDWMKATCAIGTVGACVATLADFRSAGADELALYGSHPAQNAGLAHAWRARTTGAAA</sequence>
<dbReference type="InterPro" id="IPR011251">
    <property type="entry name" value="Luciferase-like_dom"/>
</dbReference>
<dbReference type="SUPFAM" id="SSF51679">
    <property type="entry name" value="Bacterial luciferase-like"/>
    <property type="match status" value="1"/>
</dbReference>
<dbReference type="GO" id="GO:0016705">
    <property type="term" value="F:oxidoreductase activity, acting on paired donors, with incorporation or reduction of molecular oxygen"/>
    <property type="evidence" value="ECO:0007669"/>
    <property type="project" value="InterPro"/>
</dbReference>
<evidence type="ECO:0000256" key="1">
    <source>
        <dbReference type="ARBA" id="ARBA00023002"/>
    </source>
</evidence>
<dbReference type="KEGG" id="parq:DSM112329_00292"/>
<dbReference type="InterPro" id="IPR036661">
    <property type="entry name" value="Luciferase-like_sf"/>
</dbReference>
<name>A0AAU7APQ0_9ACTN</name>
<dbReference type="PANTHER" id="PTHR43244">
    <property type="match status" value="1"/>
</dbReference>
<dbReference type="PANTHER" id="PTHR43244:SF1">
    <property type="entry name" value="5,10-METHYLENETETRAHYDROMETHANOPTERIN REDUCTASE"/>
    <property type="match status" value="1"/>
</dbReference>
<reference evidence="3" key="1">
    <citation type="submission" date="2022-12" db="EMBL/GenBank/DDBJ databases">
        <title>Paraconexibacter alkalitolerans sp. nov. and Baekduia alba sp. nov., isolated from soil and emended description of the genera Paraconexibacter (Chun et al., 2020) and Baekduia (An et al., 2020).</title>
        <authorList>
            <person name="Vieira S."/>
            <person name="Huber K.J."/>
            <person name="Geppert A."/>
            <person name="Wolf J."/>
            <person name="Neumann-Schaal M."/>
            <person name="Muesken M."/>
            <person name="Overmann J."/>
        </authorList>
    </citation>
    <scope>NUCLEOTIDE SEQUENCE</scope>
    <source>
        <strain evidence="3">AEG42_29</strain>
    </source>
</reference>
<gene>
    <name evidence="3" type="primary">fgd_1</name>
    <name evidence="3" type="ORF">DSM112329_00292</name>
</gene>
<accession>A0AAU7APQ0</accession>
<evidence type="ECO:0000313" key="3">
    <source>
        <dbReference type="EMBL" id="XAY03474.1"/>
    </source>
</evidence>
<dbReference type="NCBIfam" id="TIGR03857">
    <property type="entry name" value="F420_MSMEG_2249"/>
    <property type="match status" value="1"/>
</dbReference>
<dbReference type="InterPro" id="IPR022378">
    <property type="entry name" value="F420_OxRdatse_MSMEG2249_pred"/>
</dbReference>
<dbReference type="EMBL" id="CP114014">
    <property type="protein sequence ID" value="XAY03474.1"/>
    <property type="molecule type" value="Genomic_DNA"/>
</dbReference>
<proteinExistence type="predicted"/>
<feature type="domain" description="Luciferase-like" evidence="2">
    <location>
        <begin position="30"/>
        <end position="339"/>
    </location>
</feature>
<dbReference type="InterPro" id="IPR050564">
    <property type="entry name" value="F420-G6PD/mer"/>
</dbReference>
<organism evidence="3">
    <name type="scientific">Paraconexibacter sp. AEG42_29</name>
    <dbReference type="NCBI Taxonomy" id="2997339"/>
    <lineage>
        <taxon>Bacteria</taxon>
        <taxon>Bacillati</taxon>
        <taxon>Actinomycetota</taxon>
        <taxon>Thermoleophilia</taxon>
        <taxon>Solirubrobacterales</taxon>
        <taxon>Paraconexibacteraceae</taxon>
        <taxon>Paraconexibacter</taxon>
    </lineage>
</organism>